<dbReference type="OrthoDB" id="9803010at2"/>
<dbReference type="InterPro" id="IPR036291">
    <property type="entry name" value="NAD(P)-bd_dom_sf"/>
</dbReference>
<evidence type="ECO:0000313" key="3">
    <source>
        <dbReference type="Proteomes" id="UP000278983"/>
    </source>
</evidence>
<sequence>MRLLLTGITGFVGQNLMPMILSEFPDVEILTLNIPKDQPLALQKYNYPQCKHVLSTDFVAVEKFDPEVVFHLATVTTPRNDTEIIKPMLAANIEFGVFLLNSLRNCPSLKLFVNTGSFAEYMYGPGKIEDAQLYTATKSAFRHFVDYYSKLSGYKYITVVPYSIYGGIPTVKRIMDYIIESMDAENPVDMTYGEQILDFTHVSDLAGFYVHILKNMELFRGIDNGEEFHIGTGKGLSIKDLAIIVEKTYGKTCNIKWGGRPYRERETMHAVAPIAKNISMVNWRANIDVVEGIRMMKEQMLNR</sequence>
<gene>
    <name evidence="2" type="ORF">EHV08_06090</name>
</gene>
<dbReference type="AlphaFoldDB" id="A0A432LKL9"/>
<organism evidence="2 3">
    <name type="scientific">Prevotella koreensis</name>
    <dbReference type="NCBI Taxonomy" id="2490854"/>
    <lineage>
        <taxon>Bacteria</taxon>
        <taxon>Pseudomonadati</taxon>
        <taxon>Bacteroidota</taxon>
        <taxon>Bacteroidia</taxon>
        <taxon>Bacteroidales</taxon>
        <taxon>Prevotellaceae</taxon>
        <taxon>Prevotella</taxon>
    </lineage>
</organism>
<dbReference type="InterPro" id="IPR050177">
    <property type="entry name" value="Lipid_A_modif_metabolic_enz"/>
</dbReference>
<dbReference type="InterPro" id="IPR001509">
    <property type="entry name" value="Epimerase_deHydtase"/>
</dbReference>
<evidence type="ECO:0000259" key="1">
    <source>
        <dbReference type="Pfam" id="PF01370"/>
    </source>
</evidence>
<dbReference type="PANTHER" id="PTHR43245">
    <property type="entry name" value="BIFUNCTIONAL POLYMYXIN RESISTANCE PROTEIN ARNA"/>
    <property type="match status" value="1"/>
</dbReference>
<dbReference type="PANTHER" id="PTHR43245:SF13">
    <property type="entry name" value="UDP-D-APIOSE_UDP-D-XYLOSE SYNTHASE 2"/>
    <property type="match status" value="1"/>
</dbReference>
<dbReference type="Pfam" id="PF01370">
    <property type="entry name" value="Epimerase"/>
    <property type="match status" value="1"/>
</dbReference>
<proteinExistence type="predicted"/>
<keyword evidence="3" id="KW-1185">Reference proteome</keyword>
<feature type="domain" description="NAD-dependent epimerase/dehydratase" evidence="1">
    <location>
        <begin position="4"/>
        <end position="217"/>
    </location>
</feature>
<name>A0A432LKL9_9BACT</name>
<dbReference type="EMBL" id="RYYU01000001">
    <property type="protein sequence ID" value="RUL59368.1"/>
    <property type="molecule type" value="Genomic_DNA"/>
</dbReference>
<dbReference type="RefSeq" id="WP_126678527.1">
    <property type="nucleotide sequence ID" value="NZ_CAUTUZ010000034.1"/>
</dbReference>
<protein>
    <submittedName>
        <fullName evidence="2">NAD(P)-dependent oxidoreductase</fullName>
    </submittedName>
</protein>
<reference evidence="2 3" key="1">
    <citation type="submission" date="2018-12" db="EMBL/GenBank/DDBJ databases">
        <title>Genome sequencing of Prevotella sp. KCOM 3155 (= JS262).</title>
        <authorList>
            <person name="Kook J.-K."/>
            <person name="Park S.-N."/>
            <person name="Lim Y.K."/>
        </authorList>
    </citation>
    <scope>NUCLEOTIDE SEQUENCE [LARGE SCALE GENOMIC DNA]</scope>
    <source>
        <strain evidence="2 3">KCOM 3155</strain>
    </source>
</reference>
<dbReference type="Proteomes" id="UP000278983">
    <property type="component" value="Unassembled WGS sequence"/>
</dbReference>
<evidence type="ECO:0000313" key="2">
    <source>
        <dbReference type="EMBL" id="RUL59368.1"/>
    </source>
</evidence>
<comment type="caution">
    <text evidence="2">The sequence shown here is derived from an EMBL/GenBank/DDBJ whole genome shotgun (WGS) entry which is preliminary data.</text>
</comment>
<accession>A0A432LKL9</accession>
<dbReference type="Gene3D" id="3.40.50.720">
    <property type="entry name" value="NAD(P)-binding Rossmann-like Domain"/>
    <property type="match status" value="1"/>
</dbReference>
<dbReference type="SUPFAM" id="SSF51735">
    <property type="entry name" value="NAD(P)-binding Rossmann-fold domains"/>
    <property type="match status" value="1"/>
</dbReference>